<comment type="caution">
    <text evidence="3">The sequence shown here is derived from an EMBL/GenBank/DDBJ whole genome shotgun (WGS) entry which is preliminary data.</text>
</comment>
<organism evidence="3 4">
    <name type="scientific">Liparis tanakae</name>
    <name type="common">Tanaka's snailfish</name>
    <dbReference type="NCBI Taxonomy" id="230148"/>
    <lineage>
        <taxon>Eukaryota</taxon>
        <taxon>Metazoa</taxon>
        <taxon>Chordata</taxon>
        <taxon>Craniata</taxon>
        <taxon>Vertebrata</taxon>
        <taxon>Euteleostomi</taxon>
        <taxon>Actinopterygii</taxon>
        <taxon>Neopterygii</taxon>
        <taxon>Teleostei</taxon>
        <taxon>Neoteleostei</taxon>
        <taxon>Acanthomorphata</taxon>
        <taxon>Eupercaria</taxon>
        <taxon>Perciformes</taxon>
        <taxon>Cottioidei</taxon>
        <taxon>Cottales</taxon>
        <taxon>Liparidae</taxon>
        <taxon>Liparis</taxon>
    </lineage>
</organism>
<evidence type="ECO:0000313" key="4">
    <source>
        <dbReference type="Proteomes" id="UP000314294"/>
    </source>
</evidence>
<evidence type="ECO:0000313" key="3">
    <source>
        <dbReference type="EMBL" id="TNN37962.1"/>
    </source>
</evidence>
<proteinExistence type="predicted"/>
<evidence type="ECO:0008006" key="5">
    <source>
        <dbReference type="Google" id="ProtNLM"/>
    </source>
</evidence>
<accession>A0A4Z2FC42</accession>
<dbReference type="Proteomes" id="UP000314294">
    <property type="component" value="Unassembled WGS sequence"/>
</dbReference>
<reference evidence="3 4" key="1">
    <citation type="submission" date="2019-03" db="EMBL/GenBank/DDBJ databases">
        <title>First draft genome of Liparis tanakae, snailfish: a comprehensive survey of snailfish specific genes.</title>
        <authorList>
            <person name="Kim W."/>
            <person name="Song I."/>
            <person name="Jeong J.-H."/>
            <person name="Kim D."/>
            <person name="Kim S."/>
            <person name="Ryu S."/>
            <person name="Song J.Y."/>
            <person name="Lee S.K."/>
        </authorList>
    </citation>
    <scope>NUCLEOTIDE SEQUENCE [LARGE SCALE GENOMIC DNA]</scope>
    <source>
        <tissue evidence="3">Muscle</tissue>
    </source>
</reference>
<feature type="chain" id="PRO_5021346123" description="Secreted protein" evidence="2">
    <location>
        <begin position="23"/>
        <end position="69"/>
    </location>
</feature>
<evidence type="ECO:0000256" key="1">
    <source>
        <dbReference type="SAM" id="MobiDB-lite"/>
    </source>
</evidence>
<sequence length="69" mass="7780">MVRALALFMLKFLSVFWSATWGSPTSRSPVTISAFSLSFSDWGIRPKRMAESRAESESGEPLQNLRKDI</sequence>
<dbReference type="AlphaFoldDB" id="A0A4Z2FC42"/>
<gene>
    <name evidence="3" type="ORF">EYF80_051871</name>
</gene>
<protein>
    <recommendedName>
        <fullName evidence="5">Secreted protein</fullName>
    </recommendedName>
</protein>
<feature type="region of interest" description="Disordered" evidence="1">
    <location>
        <begin position="50"/>
        <end position="69"/>
    </location>
</feature>
<name>A0A4Z2FC42_9TELE</name>
<dbReference type="EMBL" id="SRLO01001422">
    <property type="protein sequence ID" value="TNN37962.1"/>
    <property type="molecule type" value="Genomic_DNA"/>
</dbReference>
<keyword evidence="2" id="KW-0732">Signal</keyword>
<evidence type="ECO:0000256" key="2">
    <source>
        <dbReference type="SAM" id="SignalP"/>
    </source>
</evidence>
<keyword evidence="4" id="KW-1185">Reference proteome</keyword>
<feature type="signal peptide" evidence="2">
    <location>
        <begin position="1"/>
        <end position="22"/>
    </location>
</feature>